<dbReference type="PANTHER" id="PTHR38436">
    <property type="entry name" value="POLYKETIDE CYCLASE SNOAL-LIKE DOMAIN"/>
    <property type="match status" value="1"/>
</dbReference>
<dbReference type="EMBL" id="JARGYC010000001">
    <property type="protein sequence ID" value="MDF0599105.1"/>
    <property type="molecule type" value="Genomic_DNA"/>
</dbReference>
<dbReference type="SUPFAM" id="SSF54427">
    <property type="entry name" value="NTF2-like"/>
    <property type="match status" value="2"/>
</dbReference>
<dbReference type="PANTHER" id="PTHR38436:SF1">
    <property type="entry name" value="ESTER CYCLASE"/>
    <property type="match status" value="1"/>
</dbReference>
<accession>A0AAE3T6C4</accession>
<comment type="caution">
    <text evidence="1">The sequence shown here is derived from an EMBL/GenBank/DDBJ whole genome shotgun (WGS) entry which is preliminary data.</text>
</comment>
<dbReference type="RefSeq" id="WP_275565256.1">
    <property type="nucleotide sequence ID" value="NZ_JARGYC010000001.1"/>
</dbReference>
<evidence type="ECO:0000313" key="1">
    <source>
        <dbReference type="EMBL" id="MDF0599105.1"/>
    </source>
</evidence>
<name>A0AAE3T6C4_9RHOB</name>
<dbReference type="InterPro" id="IPR009959">
    <property type="entry name" value="Cyclase_SnoaL-like"/>
</dbReference>
<dbReference type="Proteomes" id="UP001220964">
    <property type="component" value="Unassembled WGS sequence"/>
</dbReference>
<keyword evidence="2" id="KW-1185">Reference proteome</keyword>
<gene>
    <name evidence="1" type="ORF">P1J78_00035</name>
</gene>
<protein>
    <submittedName>
        <fullName evidence="1">Ester cyclase</fullName>
    </submittedName>
</protein>
<proteinExistence type="predicted"/>
<sequence>MIETKKRLYSGLATLCDAGATGFERHAADLYDPQVEVRAAHPVNEGKGLEFLADALYGPALAAFPDLERRDLIVVGGSYEGRRYVATMGHYCGTFHGDWLGIPATGRATYIRYGEVHEVRDGRIVQTNCLWDILDVIRQAGHWPLAPSLGAEGMWPGPITQDGVVLTPQDPAQSRASLAQTLAMQATLGAYGDEAEGGREGLLNMPQKDHWHPKMMWYGPSGIGTARGLSGFVDHHQLPFRTAFPGRKGGGQWDEVAELKEKHGGGHYVRVGDGPYSVTAGWPSVFAMHTGPDFLGIGPTNRPVTMRVMDFYLHHEGLIRENWVPLDILDLLLQMGVDVLGRMRALLATRG</sequence>
<dbReference type="AlphaFoldDB" id="A0AAE3T6C4"/>
<evidence type="ECO:0000313" key="2">
    <source>
        <dbReference type="Proteomes" id="UP001220964"/>
    </source>
</evidence>
<organism evidence="1 2">
    <name type="scientific">Psychromarinibacter sediminicola</name>
    <dbReference type="NCBI Taxonomy" id="3033385"/>
    <lineage>
        <taxon>Bacteria</taxon>
        <taxon>Pseudomonadati</taxon>
        <taxon>Pseudomonadota</taxon>
        <taxon>Alphaproteobacteria</taxon>
        <taxon>Rhodobacterales</taxon>
        <taxon>Paracoccaceae</taxon>
        <taxon>Psychromarinibacter</taxon>
    </lineage>
</organism>
<dbReference type="GO" id="GO:0030638">
    <property type="term" value="P:polyketide metabolic process"/>
    <property type="evidence" value="ECO:0007669"/>
    <property type="project" value="InterPro"/>
</dbReference>
<dbReference type="Pfam" id="PF07366">
    <property type="entry name" value="SnoaL"/>
    <property type="match status" value="1"/>
</dbReference>
<dbReference type="Gene3D" id="3.10.450.50">
    <property type="match status" value="2"/>
</dbReference>
<dbReference type="InterPro" id="IPR032710">
    <property type="entry name" value="NTF2-like_dom_sf"/>
</dbReference>
<reference evidence="1" key="1">
    <citation type="submission" date="2023-03" db="EMBL/GenBank/DDBJ databases">
        <title>Multiphase analysis and comparison of six strains from genera Psychromarinibacter, Lutimaribacter, and Maritimibacter, including a novel species: Psychromarinibacter sediminicola sp. nov.</title>
        <authorList>
            <person name="Wang Y.-H."/>
            <person name="Ye M.-Q."/>
            <person name="Du Z.-J."/>
        </authorList>
    </citation>
    <scope>NUCLEOTIDE SEQUENCE</scope>
    <source>
        <strain evidence="1">C21-152</strain>
    </source>
</reference>